<keyword evidence="2" id="KW-1185">Reference proteome</keyword>
<dbReference type="RefSeq" id="WP_213296165.1">
    <property type="nucleotide sequence ID" value="NZ_JAGYVZ010000003.1"/>
</dbReference>
<dbReference type="Proteomes" id="UP000722625">
    <property type="component" value="Unassembled WGS sequence"/>
</dbReference>
<dbReference type="EMBL" id="JAGYVZ010000003">
    <property type="protein sequence ID" value="MBS7230452.1"/>
    <property type="molecule type" value="Genomic_DNA"/>
</dbReference>
<accession>A0ABS5P813</accession>
<comment type="caution">
    <text evidence="1">The sequence shown here is derived from an EMBL/GenBank/DDBJ whole genome shotgun (WGS) entry which is preliminary data.</text>
</comment>
<organism evidence="1 2">
    <name type="scientific">Flavobacterium psychroterrae</name>
    <dbReference type="NCBI Taxonomy" id="2133767"/>
    <lineage>
        <taxon>Bacteria</taxon>
        <taxon>Pseudomonadati</taxon>
        <taxon>Bacteroidota</taxon>
        <taxon>Flavobacteriia</taxon>
        <taxon>Flavobacteriales</taxon>
        <taxon>Flavobacteriaceae</taxon>
        <taxon>Flavobacterium</taxon>
    </lineage>
</organism>
<proteinExistence type="predicted"/>
<gene>
    <name evidence="1" type="ORF">KHA90_05390</name>
</gene>
<sequence>MKYKYHLRPGYKAQELLIDIFSGAENEDFFPDFFDSIAAINPEVDTISDLWINDEYLLDVKSDIGSFSISKDIWGFAFIMADENQECIIRIDLLLSENKNFQKIEVDFENYK</sequence>
<evidence type="ECO:0000313" key="1">
    <source>
        <dbReference type="EMBL" id="MBS7230452.1"/>
    </source>
</evidence>
<evidence type="ECO:0000313" key="2">
    <source>
        <dbReference type="Proteomes" id="UP000722625"/>
    </source>
</evidence>
<name>A0ABS5P813_9FLAO</name>
<protein>
    <submittedName>
        <fullName evidence="1">Uncharacterized protein</fullName>
    </submittedName>
</protein>
<reference evidence="1 2" key="1">
    <citation type="journal article" date="2018" name="Int. J. Syst. Evol. Microbiol.">
        <title>Flavobacterium chryseum sp. nov. and Flavobacterium psychroterrae sp. nov., novel environmental bacteria isolated from Antarctica.</title>
        <authorList>
            <person name="Kralova S."/>
            <person name="Svec P."/>
            <person name="Busse H.J."/>
            <person name="Stankova E."/>
            <person name="Vaczi P."/>
            <person name="Sedlacek I."/>
        </authorList>
    </citation>
    <scope>NUCLEOTIDE SEQUENCE [LARGE SCALE GENOMIC DNA]</scope>
    <source>
        <strain evidence="1 2">CCM 8827</strain>
    </source>
</reference>